<keyword evidence="1" id="KW-0732">Signal</keyword>
<name>A0A2B7XX12_9EURO</name>
<sequence length="334" mass="37143">MKQFIALFLTLVPAWASETMICFPQSEERLLNPPLRARATTTSSYEATMVMPTAASATAMSTLTKAEVIPVVRDGTTCPVNTDASAQQQGECRYGLFTGVIPSGLSGKCCFHNTQDVFLYSVAAHGKGRTDSEYILDGRPCCNPGTEGTALVNHKGTYQCEYGKYTLEVPKPEYLNKCCWDTQGDKFKVHMREFKPIITMDINKDYSKRIIGDSSSTSFEDVGLHLYSADVYGYYIAVKAKLWADGYIDWSQDDTFNIHLDRDWKVAKNWYPGSVFTGHVSIDVLTKINDDGSMDLKVHITGTGLIFGRLEETIGPYHLDDKDLKDALSLLPLC</sequence>
<feature type="chain" id="PRO_5012654243" description="Expansin-like EG45 domain-containing protein" evidence="1">
    <location>
        <begin position="17"/>
        <end position="334"/>
    </location>
</feature>
<proteinExistence type="predicted"/>
<keyword evidence="3" id="KW-1185">Reference proteome</keyword>
<reference evidence="2 3" key="1">
    <citation type="submission" date="2017-10" db="EMBL/GenBank/DDBJ databases">
        <title>Comparative genomics in systemic dimorphic fungi from Ajellomycetaceae.</title>
        <authorList>
            <person name="Munoz J.F."/>
            <person name="Mcewen J.G."/>
            <person name="Clay O.K."/>
            <person name="Cuomo C.A."/>
        </authorList>
    </citation>
    <scope>NUCLEOTIDE SEQUENCE [LARGE SCALE GENOMIC DNA]</scope>
    <source>
        <strain evidence="2 3">UAMH5409</strain>
    </source>
</reference>
<organism evidence="2 3">
    <name type="scientific">Helicocarpus griseus UAMH5409</name>
    <dbReference type="NCBI Taxonomy" id="1447875"/>
    <lineage>
        <taxon>Eukaryota</taxon>
        <taxon>Fungi</taxon>
        <taxon>Dikarya</taxon>
        <taxon>Ascomycota</taxon>
        <taxon>Pezizomycotina</taxon>
        <taxon>Eurotiomycetes</taxon>
        <taxon>Eurotiomycetidae</taxon>
        <taxon>Onygenales</taxon>
        <taxon>Ajellomycetaceae</taxon>
        <taxon>Helicocarpus</taxon>
    </lineage>
</organism>
<comment type="caution">
    <text evidence="2">The sequence shown here is derived from an EMBL/GenBank/DDBJ whole genome shotgun (WGS) entry which is preliminary data.</text>
</comment>
<dbReference type="OrthoDB" id="4383200at2759"/>
<evidence type="ECO:0000313" key="3">
    <source>
        <dbReference type="Proteomes" id="UP000223968"/>
    </source>
</evidence>
<dbReference type="AlphaFoldDB" id="A0A2B7XX12"/>
<gene>
    <name evidence="2" type="ORF">AJ79_03599</name>
</gene>
<evidence type="ECO:0000313" key="2">
    <source>
        <dbReference type="EMBL" id="PGH13469.1"/>
    </source>
</evidence>
<accession>A0A2B7XX12</accession>
<protein>
    <recommendedName>
        <fullName evidence="4">Expansin-like EG45 domain-containing protein</fullName>
    </recommendedName>
</protein>
<feature type="signal peptide" evidence="1">
    <location>
        <begin position="1"/>
        <end position="16"/>
    </location>
</feature>
<dbReference type="EMBL" id="PDNB01000045">
    <property type="protein sequence ID" value="PGH13469.1"/>
    <property type="molecule type" value="Genomic_DNA"/>
</dbReference>
<evidence type="ECO:0000256" key="1">
    <source>
        <dbReference type="SAM" id="SignalP"/>
    </source>
</evidence>
<dbReference type="Proteomes" id="UP000223968">
    <property type="component" value="Unassembled WGS sequence"/>
</dbReference>
<evidence type="ECO:0008006" key="4">
    <source>
        <dbReference type="Google" id="ProtNLM"/>
    </source>
</evidence>